<dbReference type="InterPro" id="IPR013783">
    <property type="entry name" value="Ig-like_fold"/>
</dbReference>
<keyword evidence="4" id="KW-0862">Zinc</keyword>
<evidence type="ECO:0000259" key="8">
    <source>
        <dbReference type="PROSITE" id="PS50089"/>
    </source>
</evidence>
<reference evidence="10" key="1">
    <citation type="submission" date="2021-10" db="EMBL/GenBank/DDBJ databases">
        <title>Tropical sea cucumber genome reveals ecological adaptation and Cuvierian tubules defense mechanism.</title>
        <authorList>
            <person name="Chen T."/>
        </authorList>
    </citation>
    <scope>NUCLEOTIDE SEQUENCE</scope>
    <source>
        <strain evidence="10">Nanhai2018</strain>
        <tissue evidence="10">Muscle</tissue>
    </source>
</reference>
<dbReference type="PROSITE" id="PS50119">
    <property type="entry name" value="ZF_BBOX"/>
    <property type="match status" value="1"/>
</dbReference>
<dbReference type="InterPro" id="IPR001841">
    <property type="entry name" value="Znf_RING"/>
</dbReference>
<accession>A0A9Q0YN89</accession>
<feature type="repeat" description="Filamin" evidence="6">
    <location>
        <begin position="334"/>
        <end position="390"/>
    </location>
</feature>
<dbReference type="InterPro" id="IPR001258">
    <property type="entry name" value="NHL_repeat"/>
</dbReference>
<dbReference type="Gene3D" id="3.30.160.60">
    <property type="entry name" value="Classic Zinc Finger"/>
    <property type="match status" value="1"/>
</dbReference>
<dbReference type="SUPFAM" id="SSF101898">
    <property type="entry name" value="NHL repeat"/>
    <property type="match status" value="1"/>
</dbReference>
<dbReference type="Gene3D" id="2.120.10.30">
    <property type="entry name" value="TolB, C-terminal domain"/>
    <property type="match status" value="1"/>
</dbReference>
<dbReference type="AlphaFoldDB" id="A0A9Q0YN89"/>
<name>A0A9Q0YN89_HOLLE</name>
<dbReference type="SUPFAM" id="SSF57845">
    <property type="entry name" value="B-box zinc-binding domain"/>
    <property type="match status" value="1"/>
</dbReference>
<feature type="repeat" description="NHL" evidence="7">
    <location>
        <begin position="526"/>
        <end position="565"/>
    </location>
</feature>
<dbReference type="SUPFAM" id="SSF57850">
    <property type="entry name" value="RING/U-box"/>
    <property type="match status" value="1"/>
</dbReference>
<dbReference type="CDD" id="cd05819">
    <property type="entry name" value="NHL"/>
    <property type="match status" value="1"/>
</dbReference>
<evidence type="ECO:0000256" key="6">
    <source>
        <dbReference type="PROSITE-ProRule" id="PRU00087"/>
    </source>
</evidence>
<feature type="domain" description="RING-type" evidence="8">
    <location>
        <begin position="23"/>
        <end position="64"/>
    </location>
</feature>
<dbReference type="SMART" id="SM00184">
    <property type="entry name" value="RING"/>
    <property type="match status" value="1"/>
</dbReference>
<evidence type="ECO:0000256" key="4">
    <source>
        <dbReference type="ARBA" id="ARBA00022833"/>
    </source>
</evidence>
<gene>
    <name evidence="10" type="ORF">HOLleu_33180</name>
</gene>
<dbReference type="PROSITE" id="PS50194">
    <property type="entry name" value="FILAMIN_REPEAT"/>
    <property type="match status" value="1"/>
</dbReference>
<proteinExistence type="predicted"/>
<dbReference type="GO" id="GO:0008270">
    <property type="term" value="F:zinc ion binding"/>
    <property type="evidence" value="ECO:0007669"/>
    <property type="project" value="UniProtKB-KW"/>
</dbReference>
<evidence type="ECO:0000256" key="1">
    <source>
        <dbReference type="ARBA" id="ARBA00022723"/>
    </source>
</evidence>
<comment type="caution">
    <text evidence="10">The sequence shown here is derived from an EMBL/GenBank/DDBJ whole genome shotgun (WGS) entry which is preliminary data.</text>
</comment>
<evidence type="ECO:0000313" key="10">
    <source>
        <dbReference type="EMBL" id="KAJ8025585.1"/>
    </source>
</evidence>
<keyword evidence="3 5" id="KW-0863">Zinc-finger</keyword>
<dbReference type="PROSITE" id="PS50089">
    <property type="entry name" value="ZF_RING_2"/>
    <property type="match status" value="1"/>
</dbReference>
<evidence type="ECO:0000259" key="9">
    <source>
        <dbReference type="PROSITE" id="PS50119"/>
    </source>
</evidence>
<dbReference type="CDD" id="cd19756">
    <property type="entry name" value="Bbox2"/>
    <property type="match status" value="1"/>
</dbReference>
<dbReference type="Proteomes" id="UP001152320">
    <property type="component" value="Chromosome 17"/>
</dbReference>
<dbReference type="Gene3D" id="2.60.40.10">
    <property type="entry name" value="Immunoglobulins"/>
    <property type="match status" value="1"/>
</dbReference>
<keyword evidence="2" id="KW-0677">Repeat</keyword>
<dbReference type="Pfam" id="PF15227">
    <property type="entry name" value="zf-C3HC4_4"/>
    <property type="match status" value="1"/>
</dbReference>
<evidence type="ECO:0000256" key="5">
    <source>
        <dbReference type="PROSITE-ProRule" id="PRU00024"/>
    </source>
</evidence>
<dbReference type="PROSITE" id="PS51125">
    <property type="entry name" value="NHL"/>
    <property type="match status" value="2"/>
</dbReference>
<evidence type="ECO:0000256" key="2">
    <source>
        <dbReference type="ARBA" id="ARBA00022737"/>
    </source>
</evidence>
<dbReference type="InterPro" id="IPR013083">
    <property type="entry name" value="Znf_RING/FYVE/PHD"/>
</dbReference>
<feature type="repeat" description="NHL" evidence="7">
    <location>
        <begin position="485"/>
        <end position="516"/>
    </location>
</feature>
<dbReference type="InterPro" id="IPR014756">
    <property type="entry name" value="Ig_E-set"/>
</dbReference>
<dbReference type="PANTHER" id="PTHR25462:SF296">
    <property type="entry name" value="MEIOTIC P26, ISOFORM F"/>
    <property type="match status" value="1"/>
</dbReference>
<dbReference type="Pfam" id="PF01436">
    <property type="entry name" value="NHL"/>
    <property type="match status" value="2"/>
</dbReference>
<dbReference type="OrthoDB" id="252722at2759"/>
<dbReference type="InterPro" id="IPR017907">
    <property type="entry name" value="Znf_RING_CS"/>
</dbReference>
<dbReference type="InterPro" id="IPR047153">
    <property type="entry name" value="TRIM45/56/19-like"/>
</dbReference>
<organism evidence="10 11">
    <name type="scientific">Holothuria leucospilota</name>
    <name type="common">Black long sea cucumber</name>
    <name type="synonym">Mertensiothuria leucospilota</name>
    <dbReference type="NCBI Taxonomy" id="206669"/>
    <lineage>
        <taxon>Eukaryota</taxon>
        <taxon>Metazoa</taxon>
        <taxon>Echinodermata</taxon>
        <taxon>Eleutherozoa</taxon>
        <taxon>Echinozoa</taxon>
        <taxon>Holothuroidea</taxon>
        <taxon>Aspidochirotacea</taxon>
        <taxon>Aspidochirotida</taxon>
        <taxon>Holothuriidae</taxon>
        <taxon>Holothuria</taxon>
    </lineage>
</organism>
<evidence type="ECO:0000313" key="11">
    <source>
        <dbReference type="Proteomes" id="UP001152320"/>
    </source>
</evidence>
<dbReference type="PROSITE" id="PS00518">
    <property type="entry name" value="ZF_RING_1"/>
    <property type="match status" value="1"/>
</dbReference>
<dbReference type="InterPro" id="IPR000315">
    <property type="entry name" value="Znf_B-box"/>
</dbReference>
<dbReference type="EMBL" id="JAIZAY010000017">
    <property type="protein sequence ID" value="KAJ8025585.1"/>
    <property type="molecule type" value="Genomic_DNA"/>
</dbReference>
<dbReference type="InterPro" id="IPR011042">
    <property type="entry name" value="6-blade_b-propeller_TolB-like"/>
</dbReference>
<dbReference type="PANTHER" id="PTHR25462">
    <property type="entry name" value="BONUS, ISOFORM C-RELATED"/>
    <property type="match status" value="1"/>
</dbReference>
<dbReference type="Gene3D" id="3.30.40.10">
    <property type="entry name" value="Zinc/RING finger domain, C3HC4 (zinc finger)"/>
    <property type="match status" value="1"/>
</dbReference>
<dbReference type="SUPFAM" id="SSF81296">
    <property type="entry name" value="E set domains"/>
    <property type="match status" value="1"/>
</dbReference>
<keyword evidence="11" id="KW-1185">Reference proteome</keyword>
<protein>
    <submittedName>
        <fullName evidence="10">Tripartite motif-containing protein 3</fullName>
    </submittedName>
</protein>
<sequence>MAEGKTQPLALSPELELSEILQCSICSDICDKPTILSCGHIVCFNCIKKWIEIKEGELWCPECNQRRQLPSGGAESLPQSFRLNNLCDMLRDKIDIADQSSSKTCKVHPGKELDFVCLECCMAVCTTCKGETHATHFCSDPKMLLDHAVESKEKSLKSSLARFNELHEELHKNRENSMMVIRDFTHRFEMAKKMLLEQLEKTFEEKQKILQLQERELTSYLERVQETFQLQREQEYVDVHQASELLKQMPKEDSMRPRTTSNLGIKMAEGFLDVLYSDGETSCGQVVSCGVPIASKCELLVDAEDHFPMREVKLDVVLKDDNGNTVMGQKKDIISIKILTVSGEEVPLNVVKAHGGRFYGFFTPPSVGLYVATASVYHESIGHSPLSIIVKPHATEMTPLKGNPPFQHPHDVFKKGNNFLVVDTVVKLVNENGDLIHSFANSDWWYYPYSVSYYDQAFFITAMKGQRVIKYDLNGKEMQRFGESHLKRPTGIAIDDDGTIYVADAELSSVVVFASNGEWKKTIRHTSSSGDGKELSNPWFIKFNSQGQLVVCDYNNKRIKLFDPNTEEVELSIFVEHDGKPMQCRGVDLDKYDNIYVAARELGSGSQYECIKVYGPDGTFIGSIAESPRDKGLEWVRGIHVAEEGDQEVLFVVDGGYKFIRKFKL</sequence>
<feature type="domain" description="B box-type" evidence="9">
    <location>
        <begin position="100"/>
        <end position="152"/>
    </location>
</feature>
<evidence type="ECO:0000256" key="3">
    <source>
        <dbReference type="ARBA" id="ARBA00022771"/>
    </source>
</evidence>
<dbReference type="InterPro" id="IPR017868">
    <property type="entry name" value="Filamin/ABP280_repeat-like"/>
</dbReference>
<evidence type="ECO:0000256" key="7">
    <source>
        <dbReference type="PROSITE-ProRule" id="PRU00504"/>
    </source>
</evidence>
<keyword evidence="1" id="KW-0479">Metal-binding</keyword>